<dbReference type="Proteomes" id="UP000053411">
    <property type="component" value="Unassembled WGS sequence"/>
</dbReference>
<dbReference type="GO" id="GO:0016628">
    <property type="term" value="F:oxidoreductase activity, acting on the CH-CH group of donors, NAD or NADP as acceptor"/>
    <property type="evidence" value="ECO:0007669"/>
    <property type="project" value="InterPro"/>
</dbReference>
<protein>
    <recommendedName>
        <fullName evidence="2">Enoyl reductase (ER) domain-containing protein</fullName>
    </recommendedName>
</protein>
<dbReference type="GeneID" id="27718090"/>
<dbReference type="SMART" id="SM00829">
    <property type="entry name" value="PKS_ER"/>
    <property type="match status" value="1"/>
</dbReference>
<dbReference type="Pfam" id="PF16884">
    <property type="entry name" value="ADH_N_2"/>
    <property type="match status" value="1"/>
</dbReference>
<reference evidence="3 4" key="1">
    <citation type="submission" date="2015-01" db="EMBL/GenBank/DDBJ databases">
        <title>The Genome Sequence of Fonsecaea multimorphosa CBS 102226.</title>
        <authorList>
            <consortium name="The Broad Institute Genomics Platform"/>
            <person name="Cuomo C."/>
            <person name="de Hoog S."/>
            <person name="Gorbushina A."/>
            <person name="Stielow B."/>
            <person name="Teixiera M."/>
            <person name="Abouelleil A."/>
            <person name="Chapman S.B."/>
            <person name="Priest M."/>
            <person name="Young S.K."/>
            <person name="Wortman J."/>
            <person name="Nusbaum C."/>
            <person name="Birren B."/>
        </authorList>
    </citation>
    <scope>NUCLEOTIDE SEQUENCE [LARGE SCALE GENOMIC DNA]</scope>
    <source>
        <strain evidence="3 4">CBS 102226</strain>
    </source>
</reference>
<feature type="domain" description="Enoyl reductase (ER)" evidence="2">
    <location>
        <begin position="20"/>
        <end position="337"/>
    </location>
</feature>
<dbReference type="EMBL" id="KN848115">
    <property type="protein sequence ID" value="KIX91955.1"/>
    <property type="molecule type" value="Genomic_DNA"/>
</dbReference>
<dbReference type="InterPro" id="IPR013149">
    <property type="entry name" value="ADH-like_C"/>
</dbReference>
<dbReference type="Gene3D" id="3.90.180.10">
    <property type="entry name" value="Medium-chain alcohol dehydrogenases, catalytic domain"/>
    <property type="match status" value="1"/>
</dbReference>
<keyword evidence="1" id="KW-0560">Oxidoreductase</keyword>
<evidence type="ECO:0000313" key="4">
    <source>
        <dbReference type="Proteomes" id="UP000053411"/>
    </source>
</evidence>
<dbReference type="OrthoDB" id="809632at2759"/>
<dbReference type="SUPFAM" id="SSF50129">
    <property type="entry name" value="GroES-like"/>
    <property type="match status" value="1"/>
</dbReference>
<gene>
    <name evidence="3" type="ORF">Z520_12344</name>
</gene>
<keyword evidence="4" id="KW-1185">Reference proteome</keyword>
<dbReference type="PANTHER" id="PTHR43205:SF7">
    <property type="entry name" value="PROSTAGLANDIN REDUCTASE 1"/>
    <property type="match status" value="1"/>
</dbReference>
<dbReference type="CDD" id="cd05288">
    <property type="entry name" value="PGDH"/>
    <property type="match status" value="1"/>
</dbReference>
<name>A0A0D2GR27_9EURO</name>
<dbReference type="RefSeq" id="XP_016626078.1">
    <property type="nucleotide sequence ID" value="XM_016782830.1"/>
</dbReference>
<dbReference type="VEuPathDB" id="FungiDB:Z520_12344"/>
<dbReference type="AlphaFoldDB" id="A0A0D2GR27"/>
<organism evidence="3 4">
    <name type="scientific">Fonsecaea multimorphosa CBS 102226</name>
    <dbReference type="NCBI Taxonomy" id="1442371"/>
    <lineage>
        <taxon>Eukaryota</taxon>
        <taxon>Fungi</taxon>
        <taxon>Dikarya</taxon>
        <taxon>Ascomycota</taxon>
        <taxon>Pezizomycotina</taxon>
        <taxon>Eurotiomycetes</taxon>
        <taxon>Chaetothyriomycetidae</taxon>
        <taxon>Chaetothyriales</taxon>
        <taxon>Herpotrichiellaceae</taxon>
        <taxon>Fonsecaea</taxon>
    </lineage>
</organism>
<dbReference type="InterPro" id="IPR045010">
    <property type="entry name" value="MDR_fam"/>
</dbReference>
<dbReference type="FunFam" id="3.40.50.720:FF:000121">
    <property type="entry name" value="Prostaglandin reductase 2"/>
    <property type="match status" value="1"/>
</dbReference>
<dbReference type="InterPro" id="IPR011032">
    <property type="entry name" value="GroES-like_sf"/>
</dbReference>
<dbReference type="SUPFAM" id="SSF51735">
    <property type="entry name" value="NAD(P)-binding Rossmann-fold domains"/>
    <property type="match status" value="1"/>
</dbReference>
<dbReference type="Pfam" id="PF00107">
    <property type="entry name" value="ADH_zinc_N"/>
    <property type="match status" value="1"/>
</dbReference>
<evidence type="ECO:0000313" key="3">
    <source>
        <dbReference type="EMBL" id="KIX91955.1"/>
    </source>
</evidence>
<dbReference type="InterPro" id="IPR036291">
    <property type="entry name" value="NAD(P)-bd_dom_sf"/>
</dbReference>
<evidence type="ECO:0000256" key="1">
    <source>
        <dbReference type="ARBA" id="ARBA00023002"/>
    </source>
</evidence>
<accession>A0A0D2GR27</accession>
<proteinExistence type="predicted"/>
<sequence length="341" mass="37132">MPKSTNSVILKHVVPIGDTVTLDAFKISESELPQLADGQVLLRPIAFSVDPVQRTRITGKSHFALLASNVPGQPINGFALARVVESRHPEFKAGQLLEGMFDWSDYVIWDGKPSPFVRSVELQIAKPSYALSVLGITGLTAYFGIVEVGKLQKGETIVISTAAGAVGSVAGAIAKIKGAKVIGLTSSRAKQDVLIQKLGFDAALNYRTDDFVEQLSAATSGKLDVYFDCVGGELSQTIMKQMKRPARIVECGQISTYNDEKYAWMTNLTPIHLNGLRLEGYTPMLFKDKWPEALDQLQKWIRSGELVPLETEMVGLESLPRALVALLSGENVGKMLVTIKE</sequence>
<evidence type="ECO:0000259" key="2">
    <source>
        <dbReference type="SMART" id="SM00829"/>
    </source>
</evidence>
<dbReference type="Gene3D" id="3.40.50.720">
    <property type="entry name" value="NAD(P)-binding Rossmann-like Domain"/>
    <property type="match status" value="1"/>
</dbReference>
<dbReference type="InterPro" id="IPR041694">
    <property type="entry name" value="ADH_N_2"/>
</dbReference>
<dbReference type="InterPro" id="IPR020843">
    <property type="entry name" value="ER"/>
</dbReference>
<dbReference type="PANTHER" id="PTHR43205">
    <property type="entry name" value="PROSTAGLANDIN REDUCTASE"/>
    <property type="match status" value="1"/>
</dbReference>